<dbReference type="InterPro" id="IPR008620">
    <property type="entry name" value="FixH"/>
</dbReference>
<accession>A0A4R5PKT5</accession>
<dbReference type="Pfam" id="PF05751">
    <property type="entry name" value="FixH"/>
    <property type="match status" value="1"/>
</dbReference>
<reference evidence="2 3" key="1">
    <citation type="journal article" date="2013" name="Int. J. Syst. Evol. Microbiol.">
        <title>Hoeflea suaedae sp. nov., an endophytic bacterium isolated from the root of the halophyte Suaeda maritima.</title>
        <authorList>
            <person name="Chung E.J."/>
            <person name="Park J.A."/>
            <person name="Pramanik P."/>
            <person name="Bibi F."/>
            <person name="Jeon C.O."/>
            <person name="Chung Y.R."/>
        </authorList>
    </citation>
    <scope>NUCLEOTIDE SEQUENCE [LARGE SCALE GENOMIC DNA]</scope>
    <source>
        <strain evidence="2 3">YC6898</strain>
    </source>
</reference>
<sequence>MMELIRDVFRPKVFTGYHMFGVLFLFFGTIITVNLIMARFAITTWTGLVVENSYVASQEFNEKASEMKAINALGYSVRLDASDKGFFLDLTDRNGAPSASDLVEINFHHPVGQVGDERLVLSPEGRGRFSTAERLPEGEWIAQVTVTDGGETVYKRAHRIHIKADGTLR</sequence>
<keyword evidence="1" id="KW-0812">Transmembrane</keyword>
<evidence type="ECO:0000313" key="3">
    <source>
        <dbReference type="Proteomes" id="UP000295131"/>
    </source>
</evidence>
<evidence type="ECO:0000256" key="1">
    <source>
        <dbReference type="SAM" id="Phobius"/>
    </source>
</evidence>
<keyword evidence="1" id="KW-0472">Membrane</keyword>
<protein>
    <submittedName>
        <fullName evidence="2">Cation transporter</fullName>
    </submittedName>
</protein>
<proteinExistence type="predicted"/>
<feature type="transmembrane region" description="Helical" evidence="1">
    <location>
        <begin position="20"/>
        <end position="42"/>
    </location>
</feature>
<gene>
    <name evidence="2" type="ORF">E2A64_11495</name>
</gene>
<evidence type="ECO:0000313" key="2">
    <source>
        <dbReference type="EMBL" id="TDH35928.1"/>
    </source>
</evidence>
<name>A0A4R5PKT5_9HYPH</name>
<dbReference type="PIRSF" id="PIRSF011386">
    <property type="entry name" value="FixH"/>
    <property type="match status" value="1"/>
</dbReference>
<dbReference type="RefSeq" id="WP_133284628.1">
    <property type="nucleotide sequence ID" value="NZ_SMSI01000002.1"/>
</dbReference>
<keyword evidence="3" id="KW-1185">Reference proteome</keyword>
<organism evidence="2 3">
    <name type="scientific">Pseudohoeflea suaedae</name>
    <dbReference type="NCBI Taxonomy" id="877384"/>
    <lineage>
        <taxon>Bacteria</taxon>
        <taxon>Pseudomonadati</taxon>
        <taxon>Pseudomonadota</taxon>
        <taxon>Alphaproteobacteria</taxon>
        <taxon>Hyphomicrobiales</taxon>
        <taxon>Rhizobiaceae</taxon>
        <taxon>Pseudohoeflea</taxon>
    </lineage>
</organism>
<dbReference type="AlphaFoldDB" id="A0A4R5PKT5"/>
<keyword evidence="1" id="KW-1133">Transmembrane helix</keyword>
<dbReference type="InterPro" id="IPR018037">
    <property type="entry name" value="FixH_proteobacterial"/>
</dbReference>
<comment type="caution">
    <text evidence="2">The sequence shown here is derived from an EMBL/GenBank/DDBJ whole genome shotgun (WGS) entry which is preliminary data.</text>
</comment>
<dbReference type="OrthoDB" id="1495896at2"/>
<dbReference type="Proteomes" id="UP000295131">
    <property type="component" value="Unassembled WGS sequence"/>
</dbReference>
<dbReference type="EMBL" id="SMSI01000002">
    <property type="protein sequence ID" value="TDH35928.1"/>
    <property type="molecule type" value="Genomic_DNA"/>
</dbReference>